<dbReference type="STRING" id="945543.VIBR0546_09157"/>
<dbReference type="Proteomes" id="UP000004371">
    <property type="component" value="Unassembled WGS sequence"/>
</dbReference>
<dbReference type="EMBL" id="AEVS01000075">
    <property type="protein sequence ID" value="EGA65102.1"/>
    <property type="molecule type" value="Genomic_DNA"/>
</dbReference>
<reference evidence="1 2" key="1">
    <citation type="journal article" date="2012" name="Int. J. Syst. Evol. Microbiol.">
        <title>Vibrio caribbeanicus sp. nov., isolated from the marine sponge Scleritoderma cyanea.</title>
        <authorList>
            <person name="Hoffmann M."/>
            <person name="Monday S.R."/>
            <person name="Allard M.W."/>
            <person name="Strain E.A."/>
            <person name="Whittaker P."/>
            <person name="Naum M."/>
            <person name="McCarthy P.J."/>
            <person name="Lopez J.V."/>
            <person name="Fischer M."/>
            <person name="Brown E.W."/>
        </authorList>
    </citation>
    <scope>NUCLEOTIDE SEQUENCE [LARGE SCALE GENOMIC DNA]</scope>
    <source>
        <strain evidence="1 2">LMG 20546</strain>
    </source>
</reference>
<evidence type="ECO:0000313" key="2">
    <source>
        <dbReference type="Proteomes" id="UP000004371"/>
    </source>
</evidence>
<proteinExistence type="predicted"/>
<protein>
    <submittedName>
        <fullName evidence="1">Uncharacterized protein</fullName>
    </submittedName>
</protein>
<name>E8LW48_9VIBR</name>
<dbReference type="OrthoDB" id="5863705at2"/>
<keyword evidence="2" id="KW-1185">Reference proteome</keyword>
<gene>
    <name evidence="1" type="ORF">VIBR0546_09157</name>
</gene>
<dbReference type="RefSeq" id="WP_006880072.1">
    <property type="nucleotide sequence ID" value="NZ_AEVS01000075.1"/>
</dbReference>
<accession>E8LW48</accession>
<organism evidence="1 2">
    <name type="scientific">Vibrio brasiliensis LMG 20546</name>
    <dbReference type="NCBI Taxonomy" id="945543"/>
    <lineage>
        <taxon>Bacteria</taxon>
        <taxon>Pseudomonadati</taxon>
        <taxon>Pseudomonadota</taxon>
        <taxon>Gammaproteobacteria</taxon>
        <taxon>Vibrionales</taxon>
        <taxon>Vibrionaceae</taxon>
        <taxon>Vibrio</taxon>
        <taxon>Vibrio oreintalis group</taxon>
    </lineage>
</organism>
<comment type="caution">
    <text evidence="1">The sequence shown here is derived from an EMBL/GenBank/DDBJ whole genome shotgun (WGS) entry which is preliminary data.</text>
</comment>
<sequence length="229" mass="24997">MKYEQYLTNGATVTVSVSGRYIYLDKGDEIQVIANGRSMDIYRGFTFDVESEFTELVITQQGLDGDIALLISDVPFVAGVDGSKLNISADLEVSEVGVRFIGAQPVTLPDDQSMSVEVSNLPQEQAVRVVNMPEEKDVQKVHVVEVSEPNLSYVAHDTMTQTGTISANNRRKELLLHAAPNNQGIIWLGGYENRGYPLRPDGGFILSNGASLEVLIPANCELYVSEVTA</sequence>
<dbReference type="AlphaFoldDB" id="E8LW48"/>
<evidence type="ECO:0000313" key="1">
    <source>
        <dbReference type="EMBL" id="EGA65102.1"/>
    </source>
</evidence>